<organism evidence="4 5">
    <name type="scientific">Chelatococcus albus</name>
    <dbReference type="NCBI Taxonomy" id="3047466"/>
    <lineage>
        <taxon>Bacteria</taxon>
        <taxon>Pseudomonadati</taxon>
        <taxon>Pseudomonadota</taxon>
        <taxon>Alphaproteobacteria</taxon>
        <taxon>Hyphomicrobiales</taxon>
        <taxon>Chelatococcaceae</taxon>
        <taxon>Chelatococcus</taxon>
    </lineage>
</organism>
<dbReference type="PANTHER" id="PTHR42774:SF3">
    <property type="entry name" value="KETOHEXOKINASE"/>
    <property type="match status" value="1"/>
</dbReference>
<proteinExistence type="predicted"/>
<evidence type="ECO:0000259" key="3">
    <source>
        <dbReference type="Pfam" id="PF00294"/>
    </source>
</evidence>
<dbReference type="RefSeq" id="WP_283740057.1">
    <property type="nucleotide sequence ID" value="NZ_JASJEV010000003.1"/>
</dbReference>
<dbReference type="EMBL" id="JASJEV010000003">
    <property type="protein sequence ID" value="MDJ1158076.1"/>
    <property type="molecule type" value="Genomic_DNA"/>
</dbReference>
<keyword evidence="1" id="KW-0808">Transferase</keyword>
<dbReference type="PROSITE" id="PS00584">
    <property type="entry name" value="PFKB_KINASES_2"/>
    <property type="match status" value="1"/>
</dbReference>
<dbReference type="InterPro" id="IPR029056">
    <property type="entry name" value="Ribokinase-like"/>
</dbReference>
<evidence type="ECO:0000256" key="1">
    <source>
        <dbReference type="ARBA" id="ARBA00022679"/>
    </source>
</evidence>
<dbReference type="PANTHER" id="PTHR42774">
    <property type="entry name" value="PHOSPHOTRANSFERASE SYSTEM TRANSPORT PROTEIN"/>
    <property type="match status" value="1"/>
</dbReference>
<comment type="caution">
    <text evidence="4">The sequence shown here is derived from an EMBL/GenBank/DDBJ whole genome shotgun (WGS) entry which is preliminary data.</text>
</comment>
<dbReference type="SUPFAM" id="SSF53613">
    <property type="entry name" value="Ribokinase-like"/>
    <property type="match status" value="1"/>
</dbReference>
<keyword evidence="2 4" id="KW-0418">Kinase</keyword>
<feature type="domain" description="Carbohydrate kinase PfkB" evidence="3">
    <location>
        <begin position="7"/>
        <end position="288"/>
    </location>
</feature>
<dbReference type="Pfam" id="PF00294">
    <property type="entry name" value="PfkB"/>
    <property type="match status" value="1"/>
</dbReference>
<dbReference type="InterPro" id="IPR052562">
    <property type="entry name" value="Ketohexokinase-related"/>
</dbReference>
<name>A0ABT7AFC8_9HYPH</name>
<dbReference type="GO" id="GO:0016301">
    <property type="term" value="F:kinase activity"/>
    <property type="evidence" value="ECO:0007669"/>
    <property type="project" value="UniProtKB-KW"/>
</dbReference>
<evidence type="ECO:0000313" key="4">
    <source>
        <dbReference type="EMBL" id="MDJ1158076.1"/>
    </source>
</evidence>
<keyword evidence="5" id="KW-1185">Reference proteome</keyword>
<dbReference type="InterPro" id="IPR011611">
    <property type="entry name" value="PfkB_dom"/>
</dbReference>
<dbReference type="Proteomes" id="UP001321492">
    <property type="component" value="Unassembled WGS sequence"/>
</dbReference>
<dbReference type="InterPro" id="IPR002173">
    <property type="entry name" value="Carboh/pur_kinase_PfkB_CS"/>
</dbReference>
<accession>A0ABT7AFC8</accession>
<dbReference type="Gene3D" id="3.40.1190.20">
    <property type="match status" value="1"/>
</dbReference>
<gene>
    <name evidence="4" type="ORF">QNA08_07490</name>
</gene>
<sequence>MAPAVLVVGNLILDTVVTLAEPLCRGRKYVASARSTFHGGQGANVAYTLAGLGIPVRFAGVAAGDAASRAAISALAAMGVDTSAVQIVDDAAPHEAVILHEAETGERTIVMHRDPRLVLAPALIDAAWTDTLRAVYLDGHEDHANARALALARADGVPVVVDVERGDAAYRQVTALADHIVGSRAAVQALAGKRGILAALRSLAGPGTLFACATDGAGAITFTGRGENGAFPVRPVRHPVDTTGAGDAFRAAYIAGLHRGLAPLGALRFAVEAGAAKCGHLGPRLPPETLRGLAGRLRELGAEA</sequence>
<evidence type="ECO:0000256" key="2">
    <source>
        <dbReference type="ARBA" id="ARBA00022777"/>
    </source>
</evidence>
<reference evidence="4 5" key="1">
    <citation type="submission" date="2023-05" db="EMBL/GenBank/DDBJ databases">
        <title>Chelatococcus sp. nov., a moderately thermophilic bacterium isolated from hot spring microbial mat.</title>
        <authorList>
            <person name="Hu C.-J."/>
            <person name="Li W.-J."/>
        </authorList>
    </citation>
    <scope>NUCLEOTIDE SEQUENCE [LARGE SCALE GENOMIC DNA]</scope>
    <source>
        <strain evidence="4 5">SYSU G07232</strain>
    </source>
</reference>
<protein>
    <submittedName>
        <fullName evidence="4">Carbohydrate kinase family protein</fullName>
    </submittedName>
</protein>
<evidence type="ECO:0000313" key="5">
    <source>
        <dbReference type="Proteomes" id="UP001321492"/>
    </source>
</evidence>